<name>A0A543KLG8_9MICO</name>
<dbReference type="NCBIfam" id="NF047843">
    <property type="entry name" value="MST_Rv0443"/>
    <property type="match status" value="1"/>
</dbReference>
<dbReference type="AlphaFoldDB" id="A0A543KLG8"/>
<proteinExistence type="predicted"/>
<comment type="caution">
    <text evidence="2">The sequence shown here is derived from an EMBL/GenBank/DDBJ whole genome shotgun (WGS) entry which is preliminary data.</text>
</comment>
<dbReference type="InterPro" id="IPR034660">
    <property type="entry name" value="DinB/YfiT-like"/>
</dbReference>
<dbReference type="Proteomes" id="UP000315133">
    <property type="component" value="Unassembled WGS sequence"/>
</dbReference>
<evidence type="ECO:0000313" key="2">
    <source>
        <dbReference type="EMBL" id="TQM95917.1"/>
    </source>
</evidence>
<gene>
    <name evidence="2" type="ORF">FB476_0767</name>
</gene>
<sequence length="177" mass="19445">MRVMGTDTALVRAVLLDGFTRIEEGVGQVLDGLTAEDLRWRPDPGANPVGWLLWHLSRQQDAQLAQIAGEEQVWTAEGWQERLALPYRPRATGYGQSSEEVGAFRVADPALLQGYAVAVAGLTRRLLHGLDAEGYARVVDEAWDPPVTAQVRICSVLEDAAKHLGQAEYVAGMLQRR</sequence>
<reference evidence="2 3" key="1">
    <citation type="submission" date="2019-06" db="EMBL/GenBank/DDBJ databases">
        <title>Sequencing the genomes of 1000 actinobacteria strains.</title>
        <authorList>
            <person name="Klenk H.-P."/>
        </authorList>
    </citation>
    <scope>NUCLEOTIDE SEQUENCE [LARGE SCALE GENOMIC DNA]</scope>
    <source>
        <strain evidence="2 3">DSM 12362</strain>
    </source>
</reference>
<feature type="domain" description="DinB-like" evidence="1">
    <location>
        <begin position="28"/>
        <end position="166"/>
    </location>
</feature>
<evidence type="ECO:0000313" key="3">
    <source>
        <dbReference type="Proteomes" id="UP000315133"/>
    </source>
</evidence>
<dbReference type="Pfam" id="PF12867">
    <property type="entry name" value="DinB_2"/>
    <property type="match status" value="1"/>
</dbReference>
<protein>
    <submittedName>
        <fullName evidence="2">DinB family protein</fullName>
    </submittedName>
</protein>
<dbReference type="SUPFAM" id="SSF109854">
    <property type="entry name" value="DinB/YfiT-like putative metalloenzymes"/>
    <property type="match status" value="1"/>
</dbReference>
<evidence type="ECO:0000259" key="1">
    <source>
        <dbReference type="Pfam" id="PF12867"/>
    </source>
</evidence>
<dbReference type="Gene3D" id="1.20.120.450">
    <property type="entry name" value="dinb family like domain"/>
    <property type="match status" value="1"/>
</dbReference>
<keyword evidence="3" id="KW-1185">Reference proteome</keyword>
<dbReference type="InterPro" id="IPR024775">
    <property type="entry name" value="DinB-like"/>
</dbReference>
<organism evidence="2 3">
    <name type="scientific">Ornithinimicrobium humiphilum</name>
    <dbReference type="NCBI Taxonomy" id="125288"/>
    <lineage>
        <taxon>Bacteria</taxon>
        <taxon>Bacillati</taxon>
        <taxon>Actinomycetota</taxon>
        <taxon>Actinomycetes</taxon>
        <taxon>Micrococcales</taxon>
        <taxon>Ornithinimicrobiaceae</taxon>
        <taxon>Ornithinimicrobium</taxon>
    </lineage>
</organism>
<accession>A0A543KLG8</accession>
<dbReference type="EMBL" id="VFPU01000001">
    <property type="protein sequence ID" value="TQM95917.1"/>
    <property type="molecule type" value="Genomic_DNA"/>
</dbReference>